<keyword evidence="8" id="KW-1185">Reference proteome</keyword>
<evidence type="ECO:0000256" key="1">
    <source>
        <dbReference type="ARBA" id="ARBA00007209"/>
    </source>
</evidence>
<reference evidence="7 8" key="1">
    <citation type="journal article" date="2014" name="Nat. Commun.">
        <title>Molecular traces of alternative social organization in a termite genome.</title>
        <authorList>
            <person name="Terrapon N."/>
            <person name="Li C."/>
            <person name="Robertson H.M."/>
            <person name="Ji L."/>
            <person name="Meng X."/>
            <person name="Booth W."/>
            <person name="Chen Z."/>
            <person name="Childers C.P."/>
            <person name="Glastad K.M."/>
            <person name="Gokhale K."/>
            <person name="Gowin J."/>
            <person name="Gronenberg W."/>
            <person name="Hermansen R.A."/>
            <person name="Hu H."/>
            <person name="Hunt B.G."/>
            <person name="Huylmans A.K."/>
            <person name="Khalil S.M."/>
            <person name="Mitchell R.D."/>
            <person name="Munoz-Torres M.C."/>
            <person name="Mustard J.A."/>
            <person name="Pan H."/>
            <person name="Reese J.T."/>
            <person name="Scharf M.E."/>
            <person name="Sun F."/>
            <person name="Vogel H."/>
            <person name="Xiao J."/>
            <person name="Yang W."/>
            <person name="Yang Z."/>
            <person name="Yang Z."/>
            <person name="Zhou J."/>
            <person name="Zhu J."/>
            <person name="Brent C.S."/>
            <person name="Elsik C.G."/>
            <person name="Goodisman M.A."/>
            <person name="Liberles D.A."/>
            <person name="Roe R.M."/>
            <person name="Vargo E.L."/>
            <person name="Vilcinskas A."/>
            <person name="Wang J."/>
            <person name="Bornberg-Bauer E."/>
            <person name="Korb J."/>
            <person name="Zhang G."/>
            <person name="Liebig J."/>
        </authorList>
    </citation>
    <scope>NUCLEOTIDE SEQUENCE [LARGE SCALE GENOMIC DNA]</scope>
    <source>
        <tissue evidence="7">Whole organism</tissue>
    </source>
</reference>
<keyword evidence="4" id="KW-0969">Cilium</keyword>
<dbReference type="Pfam" id="PF03148">
    <property type="entry name" value="Tektin"/>
    <property type="match status" value="1"/>
</dbReference>
<protein>
    <recommendedName>
        <fullName evidence="4">Tektin</fullName>
    </recommendedName>
</protein>
<evidence type="ECO:0000313" key="8">
    <source>
        <dbReference type="Proteomes" id="UP000027135"/>
    </source>
</evidence>
<dbReference type="GO" id="GO:0060294">
    <property type="term" value="P:cilium movement involved in cell motility"/>
    <property type="evidence" value="ECO:0007669"/>
    <property type="project" value="UniProtKB-UniRule"/>
</dbReference>
<keyword evidence="3 5" id="KW-0175">Coiled coil</keyword>
<dbReference type="GO" id="GO:0005930">
    <property type="term" value="C:axoneme"/>
    <property type="evidence" value="ECO:0007669"/>
    <property type="project" value="UniProtKB-SubCell"/>
</dbReference>
<comment type="similarity">
    <text evidence="1 4">Belongs to the tektin family.</text>
</comment>
<feature type="region of interest" description="Disordered" evidence="6">
    <location>
        <begin position="86"/>
        <end position="110"/>
    </location>
</feature>
<dbReference type="EMBL" id="KK852945">
    <property type="protein sequence ID" value="KDR13451.1"/>
    <property type="molecule type" value="Genomic_DNA"/>
</dbReference>
<dbReference type="AlphaFoldDB" id="A0A067QTU0"/>
<dbReference type="InterPro" id="IPR000435">
    <property type="entry name" value="Tektins"/>
</dbReference>
<gene>
    <name evidence="7" type="ORF">L798_12560</name>
</gene>
<dbReference type="PANTHER" id="PTHR19960:SF12">
    <property type="entry name" value="TEKTIN-4"/>
    <property type="match status" value="1"/>
</dbReference>
<dbReference type="PANTHER" id="PTHR19960">
    <property type="entry name" value="TEKTIN"/>
    <property type="match status" value="1"/>
</dbReference>
<keyword evidence="2" id="KW-0963">Cytoplasm</keyword>
<evidence type="ECO:0000256" key="5">
    <source>
        <dbReference type="SAM" id="Coils"/>
    </source>
</evidence>
<evidence type="ECO:0000256" key="3">
    <source>
        <dbReference type="ARBA" id="ARBA00023054"/>
    </source>
</evidence>
<dbReference type="OrthoDB" id="5788000at2759"/>
<dbReference type="GO" id="GO:0015630">
    <property type="term" value="C:microtubule cytoskeleton"/>
    <property type="evidence" value="ECO:0007669"/>
    <property type="project" value="UniProtKB-UniRule"/>
</dbReference>
<evidence type="ECO:0000256" key="6">
    <source>
        <dbReference type="SAM" id="MobiDB-lite"/>
    </source>
</evidence>
<dbReference type="GO" id="GO:0005634">
    <property type="term" value="C:nucleus"/>
    <property type="evidence" value="ECO:0007669"/>
    <property type="project" value="TreeGrafter"/>
</dbReference>
<comment type="subcellular location">
    <subcellularLocation>
        <location evidence="4">Cytoplasm</location>
        <location evidence="4">Cytoskeleton</location>
        <location evidence="4">Cilium axoneme</location>
    </subcellularLocation>
</comment>
<dbReference type="Proteomes" id="UP000027135">
    <property type="component" value="Unassembled WGS sequence"/>
</dbReference>
<name>A0A067QTU0_ZOONE</name>
<dbReference type="FunCoup" id="A0A067QTU0">
    <property type="interactions" value="3"/>
</dbReference>
<dbReference type="GO" id="GO:0060271">
    <property type="term" value="P:cilium assembly"/>
    <property type="evidence" value="ECO:0007669"/>
    <property type="project" value="UniProtKB-UniRule"/>
</dbReference>
<dbReference type="STRING" id="136037.A0A067QTU0"/>
<accession>A0A067QTU0</accession>
<proteinExistence type="inferred from homology"/>
<dbReference type="eggNOG" id="KOG2685">
    <property type="taxonomic scope" value="Eukaryota"/>
</dbReference>
<evidence type="ECO:0000256" key="2">
    <source>
        <dbReference type="ARBA" id="ARBA00022490"/>
    </source>
</evidence>
<dbReference type="InterPro" id="IPR048256">
    <property type="entry name" value="Tektin-like"/>
</dbReference>
<feature type="coiled-coil region" evidence="5">
    <location>
        <begin position="200"/>
        <end position="227"/>
    </location>
</feature>
<dbReference type="PRINTS" id="PR00511">
    <property type="entry name" value="TEKTIN"/>
</dbReference>
<keyword evidence="4" id="KW-0966">Cell projection</keyword>
<sequence length="536" mass="61558">MAAYFCSPVQQTQPGHIYDDHMEELHPCIGEEEQVERDKLRSPEPTVSGTYCYLPKNVSQEKSGVPQMQVQDGNGAPCYLPKLQDKFPPPKATTAEGQESQKMGVTGPWTTGHVDWGPLAELTRTRPMVDKYSITRYSEGEWRKHNADVLKGSDKETHHAKVVDHNGRQCATFTVADTNKTQNENTKRLSHRVHDVYRWKVELEHAISTMSDEINTLELQKQRLKTAMGVLHMPESIAGECLSQRTARLEPDIVRDKAEEELIKETALIGEARDFMGRMLKQIEEQLQHNKAIKKCLEIDWSDKKETYDIEAINVGLRNTSKTLLFKPGATRFPDVYVNLQSTPESWEHYTRENLNQLEEECKRSTELRHFLDSFMSDMSRDLCMQADCVDTALAMRIAETDEARQRLENELLKTLKCIADTEKLIKDLKQAIINQDPAMKIAQTRLDNRMLRPRQENCRDIPQYELVDEVKSISKNVSALKGQLQQAEESLCGLVTMRADLEQEIIVKRKTLQIDRDRCQKIRSYYPSTVTLTGY</sequence>
<evidence type="ECO:0000313" key="7">
    <source>
        <dbReference type="EMBL" id="KDR13451.1"/>
    </source>
</evidence>
<dbReference type="InParanoid" id="A0A067QTU0"/>
<keyword evidence="4" id="KW-0282">Flagellum</keyword>
<organism evidence="7 8">
    <name type="scientific">Zootermopsis nevadensis</name>
    <name type="common">Dampwood termite</name>
    <dbReference type="NCBI Taxonomy" id="136037"/>
    <lineage>
        <taxon>Eukaryota</taxon>
        <taxon>Metazoa</taxon>
        <taxon>Ecdysozoa</taxon>
        <taxon>Arthropoda</taxon>
        <taxon>Hexapoda</taxon>
        <taxon>Insecta</taxon>
        <taxon>Pterygota</taxon>
        <taxon>Neoptera</taxon>
        <taxon>Polyneoptera</taxon>
        <taxon>Dictyoptera</taxon>
        <taxon>Blattodea</taxon>
        <taxon>Blattoidea</taxon>
        <taxon>Termitoidae</taxon>
        <taxon>Termopsidae</taxon>
        <taxon>Zootermopsis</taxon>
    </lineage>
</organism>
<evidence type="ECO:0000256" key="4">
    <source>
        <dbReference type="RuleBase" id="RU367040"/>
    </source>
</evidence>
<dbReference type="OMA" id="RNLEDTH"/>